<protein>
    <submittedName>
        <fullName evidence="1">Uncharacterized protein</fullName>
    </submittedName>
</protein>
<name>A0ABU7R351_9FLAO</name>
<keyword evidence="2" id="KW-1185">Reference proteome</keyword>
<dbReference type="EMBL" id="JAZGJU010000040">
    <property type="protein sequence ID" value="MEE6129161.1"/>
    <property type="molecule type" value="Genomic_DNA"/>
</dbReference>
<dbReference type="Proteomes" id="UP001350005">
    <property type="component" value="Unassembled WGS sequence"/>
</dbReference>
<sequence>MQYFEERSNDTIYKRDVIKFLNAFYQFESQGLSIVGMGYKRYDGKPIVDLQGAYEGGFYTEKKKYQITNEDNIVLL</sequence>
<dbReference type="RefSeq" id="WP_330937469.1">
    <property type="nucleotide sequence ID" value="NZ_JAZGJU010000040.1"/>
</dbReference>
<proteinExistence type="predicted"/>
<gene>
    <name evidence="1" type="ORF">V2E39_17310</name>
</gene>
<evidence type="ECO:0000313" key="2">
    <source>
        <dbReference type="Proteomes" id="UP001350005"/>
    </source>
</evidence>
<organism evidence="1 2">
    <name type="scientific">Chryseobacterium arthrosphaerae</name>
    <dbReference type="NCBI Taxonomy" id="651561"/>
    <lineage>
        <taxon>Bacteria</taxon>
        <taxon>Pseudomonadati</taxon>
        <taxon>Bacteroidota</taxon>
        <taxon>Flavobacteriia</taxon>
        <taxon>Flavobacteriales</taxon>
        <taxon>Weeksellaceae</taxon>
        <taxon>Chryseobacterium group</taxon>
        <taxon>Chryseobacterium</taxon>
    </lineage>
</organism>
<comment type="caution">
    <text evidence="1">The sequence shown here is derived from an EMBL/GenBank/DDBJ whole genome shotgun (WGS) entry which is preliminary data.</text>
</comment>
<accession>A0ABU7R351</accession>
<evidence type="ECO:0000313" key="1">
    <source>
        <dbReference type="EMBL" id="MEE6129161.1"/>
    </source>
</evidence>
<reference evidence="1 2" key="1">
    <citation type="submission" date="2024-01" db="EMBL/GenBank/DDBJ databases">
        <title>Whole genome of Chryseobacterium arthrosphaerae NNCa 2741.</title>
        <authorList>
            <person name="Boriskina E.V."/>
            <person name="Gordinskaya N.A."/>
            <person name="Kropotov V.S."/>
            <person name="Alekseeva A.E."/>
            <person name="Makhova M.A."/>
            <person name="Kryazhev D.V."/>
            <person name="Shkurkina I.S."/>
        </authorList>
    </citation>
    <scope>NUCLEOTIDE SEQUENCE [LARGE SCALE GENOMIC DNA]</scope>
    <source>
        <strain evidence="1 2">NNCa 2741</strain>
    </source>
</reference>